<evidence type="ECO:0000313" key="2">
    <source>
        <dbReference type="EMBL" id="TRM58581.1"/>
    </source>
</evidence>
<evidence type="ECO:0000313" key="3">
    <source>
        <dbReference type="Proteomes" id="UP000320762"/>
    </source>
</evidence>
<sequence>MPPPHTRQPCHLFGGAREGYDLALLMDPMYSPESQNITSFTPFIGADGEMHDPNYRHFKLPPPIVVEQPRKGSLTESYEERLEAETRSWPNGDTASSPLRPFTQTQKREQTYTPTYYSTHTSSRPSTGSSTSSTSSAGRRLGRLIRVSYRTDHSSDEEESVFDPSTLVPSPHYAFPAVCPNMDDDPDAREHSCWSDEFDDDERERRARSLARSPGESLRQKVLAAQLGLQFTMIRTERRVKKMWGKTRKNQKPSC</sequence>
<evidence type="ECO:0000256" key="1">
    <source>
        <dbReference type="SAM" id="MobiDB-lite"/>
    </source>
</evidence>
<protein>
    <submittedName>
        <fullName evidence="2">Uncharacterized protein</fullName>
    </submittedName>
</protein>
<dbReference type="AlphaFoldDB" id="A0A550C198"/>
<feature type="compositionally biased region" description="Low complexity" evidence="1">
    <location>
        <begin position="111"/>
        <end position="136"/>
    </location>
</feature>
<reference evidence="2 3" key="1">
    <citation type="journal article" date="2019" name="New Phytol.">
        <title>Comparative genomics reveals unique wood-decay strategies and fruiting body development in the Schizophyllaceae.</title>
        <authorList>
            <person name="Almasi E."/>
            <person name="Sahu N."/>
            <person name="Krizsan K."/>
            <person name="Balint B."/>
            <person name="Kovacs G.M."/>
            <person name="Kiss B."/>
            <person name="Cseklye J."/>
            <person name="Drula E."/>
            <person name="Henrissat B."/>
            <person name="Nagy I."/>
            <person name="Chovatia M."/>
            <person name="Adam C."/>
            <person name="LaButti K."/>
            <person name="Lipzen A."/>
            <person name="Riley R."/>
            <person name="Grigoriev I.V."/>
            <person name="Nagy L.G."/>
        </authorList>
    </citation>
    <scope>NUCLEOTIDE SEQUENCE [LARGE SCALE GENOMIC DNA]</scope>
    <source>
        <strain evidence="2 3">NL-1724</strain>
    </source>
</reference>
<accession>A0A550C198</accession>
<feature type="compositionally biased region" description="Polar residues" evidence="1">
    <location>
        <begin position="88"/>
        <end position="105"/>
    </location>
</feature>
<dbReference type="EMBL" id="VDMD01000034">
    <property type="protein sequence ID" value="TRM58581.1"/>
    <property type="molecule type" value="Genomic_DNA"/>
</dbReference>
<feature type="region of interest" description="Disordered" evidence="1">
    <location>
        <begin position="60"/>
        <end position="139"/>
    </location>
</feature>
<proteinExistence type="predicted"/>
<comment type="caution">
    <text evidence="2">The sequence shown here is derived from an EMBL/GenBank/DDBJ whole genome shotgun (WGS) entry which is preliminary data.</text>
</comment>
<name>A0A550C198_9AGAR</name>
<gene>
    <name evidence="2" type="ORF">BD626DRAFT_510737</name>
</gene>
<dbReference type="OrthoDB" id="2971737at2759"/>
<organism evidence="2 3">
    <name type="scientific">Schizophyllum amplum</name>
    <dbReference type="NCBI Taxonomy" id="97359"/>
    <lineage>
        <taxon>Eukaryota</taxon>
        <taxon>Fungi</taxon>
        <taxon>Dikarya</taxon>
        <taxon>Basidiomycota</taxon>
        <taxon>Agaricomycotina</taxon>
        <taxon>Agaricomycetes</taxon>
        <taxon>Agaricomycetidae</taxon>
        <taxon>Agaricales</taxon>
        <taxon>Schizophyllaceae</taxon>
        <taxon>Schizophyllum</taxon>
    </lineage>
</organism>
<dbReference type="Proteomes" id="UP000320762">
    <property type="component" value="Unassembled WGS sequence"/>
</dbReference>
<keyword evidence="3" id="KW-1185">Reference proteome</keyword>